<feature type="compositionally biased region" description="Polar residues" evidence="1">
    <location>
        <begin position="1"/>
        <end position="23"/>
    </location>
</feature>
<reference evidence="2" key="1">
    <citation type="submission" date="2021-01" db="EMBL/GenBank/DDBJ databases">
        <authorList>
            <person name="Corre E."/>
            <person name="Pelletier E."/>
            <person name="Niang G."/>
            <person name="Scheremetjew M."/>
            <person name="Finn R."/>
            <person name="Kale V."/>
            <person name="Holt S."/>
            <person name="Cochrane G."/>
            <person name="Meng A."/>
            <person name="Brown T."/>
            <person name="Cohen L."/>
        </authorList>
    </citation>
    <scope>NUCLEOTIDE SEQUENCE</scope>
    <source>
        <strain evidence="2">CCMP1594</strain>
    </source>
</reference>
<name>A0A7S4FPZ7_9EUGL</name>
<feature type="region of interest" description="Disordered" evidence="1">
    <location>
        <begin position="1"/>
        <end position="70"/>
    </location>
</feature>
<proteinExistence type="predicted"/>
<sequence length="122" mass="12981">MPSLSTASPQPLHNVSTASSQPPHSLFTISPKIPTASPNLSKHRNLPHPSHLSATSAPSPQPLPTTPKLFQPSATSLNLSIIAPASYSHGHKKCCTVGLHFDSIAWGAARLRRLEKGWVISP</sequence>
<protein>
    <submittedName>
        <fullName evidence="2">Uncharacterized protein</fullName>
    </submittedName>
</protein>
<gene>
    <name evidence="2" type="ORF">EGYM00163_LOCUS19357</name>
</gene>
<dbReference type="AlphaFoldDB" id="A0A7S4FPZ7"/>
<dbReference type="EMBL" id="HBJA01054565">
    <property type="protein sequence ID" value="CAE0808227.1"/>
    <property type="molecule type" value="Transcribed_RNA"/>
</dbReference>
<evidence type="ECO:0000313" key="2">
    <source>
        <dbReference type="EMBL" id="CAE0808227.1"/>
    </source>
</evidence>
<evidence type="ECO:0000256" key="1">
    <source>
        <dbReference type="SAM" id="MobiDB-lite"/>
    </source>
</evidence>
<accession>A0A7S4FPZ7</accession>
<organism evidence="2">
    <name type="scientific">Eutreptiella gymnastica</name>
    <dbReference type="NCBI Taxonomy" id="73025"/>
    <lineage>
        <taxon>Eukaryota</taxon>
        <taxon>Discoba</taxon>
        <taxon>Euglenozoa</taxon>
        <taxon>Euglenida</taxon>
        <taxon>Spirocuta</taxon>
        <taxon>Euglenophyceae</taxon>
        <taxon>Eutreptiales</taxon>
        <taxon>Eutreptiaceae</taxon>
        <taxon>Eutreptiella</taxon>
    </lineage>
</organism>